<proteinExistence type="predicted"/>
<feature type="transmembrane region" description="Helical" evidence="7">
    <location>
        <begin position="51"/>
        <end position="71"/>
    </location>
</feature>
<reference evidence="10 11" key="1">
    <citation type="submission" date="2021-03" db="EMBL/GenBank/DDBJ databases">
        <title>Genomic Encyclopedia of Type Strains, Phase IV (KMG-IV): sequencing the most valuable type-strain genomes for metagenomic binning, comparative biology and taxonomic classification.</title>
        <authorList>
            <person name="Goeker M."/>
        </authorList>
    </citation>
    <scope>NUCLEOTIDE SEQUENCE [LARGE SCALE GENOMIC DNA]</scope>
    <source>
        <strain evidence="10 11">DSM 28650</strain>
    </source>
</reference>
<keyword evidence="11" id="KW-1185">Reference proteome</keyword>
<dbReference type="CDD" id="cd18548">
    <property type="entry name" value="ABC_6TM_Tm287_like"/>
    <property type="match status" value="1"/>
</dbReference>
<dbReference type="InterPro" id="IPR039421">
    <property type="entry name" value="Type_1_exporter"/>
</dbReference>
<dbReference type="Gene3D" id="1.20.1560.10">
    <property type="entry name" value="ABC transporter type 1, transmembrane domain"/>
    <property type="match status" value="1"/>
</dbReference>
<evidence type="ECO:0000313" key="11">
    <source>
        <dbReference type="Proteomes" id="UP001519308"/>
    </source>
</evidence>
<evidence type="ECO:0000259" key="9">
    <source>
        <dbReference type="PROSITE" id="PS50929"/>
    </source>
</evidence>
<protein>
    <submittedName>
        <fullName evidence="10">ATP-binding cassette subfamily B protein</fullName>
    </submittedName>
</protein>
<comment type="caution">
    <text evidence="10">The sequence shown here is derived from an EMBL/GenBank/DDBJ whole genome shotgun (WGS) entry which is preliminary data.</text>
</comment>
<keyword evidence="6 7" id="KW-0472">Membrane</keyword>
<dbReference type="SUPFAM" id="SSF90123">
    <property type="entry name" value="ABC transporter transmembrane region"/>
    <property type="match status" value="1"/>
</dbReference>
<evidence type="ECO:0000313" key="10">
    <source>
        <dbReference type="EMBL" id="MBP2022121.1"/>
    </source>
</evidence>
<dbReference type="PANTHER" id="PTHR43394:SF1">
    <property type="entry name" value="ATP-BINDING CASSETTE SUB-FAMILY B MEMBER 10, MITOCHONDRIAL"/>
    <property type="match status" value="1"/>
</dbReference>
<dbReference type="PROSITE" id="PS50893">
    <property type="entry name" value="ABC_TRANSPORTER_2"/>
    <property type="match status" value="1"/>
</dbReference>
<dbReference type="InterPro" id="IPR017871">
    <property type="entry name" value="ABC_transporter-like_CS"/>
</dbReference>
<dbReference type="InterPro" id="IPR036640">
    <property type="entry name" value="ABC1_TM_sf"/>
</dbReference>
<feature type="transmembrane region" description="Helical" evidence="7">
    <location>
        <begin position="235"/>
        <end position="258"/>
    </location>
</feature>
<evidence type="ECO:0000256" key="7">
    <source>
        <dbReference type="SAM" id="Phobius"/>
    </source>
</evidence>
<dbReference type="Proteomes" id="UP001519308">
    <property type="component" value="Unassembled WGS sequence"/>
</dbReference>
<evidence type="ECO:0000256" key="6">
    <source>
        <dbReference type="ARBA" id="ARBA00023136"/>
    </source>
</evidence>
<evidence type="ECO:0000256" key="5">
    <source>
        <dbReference type="ARBA" id="ARBA00022989"/>
    </source>
</evidence>
<evidence type="ECO:0000256" key="2">
    <source>
        <dbReference type="ARBA" id="ARBA00022692"/>
    </source>
</evidence>
<dbReference type="Gene3D" id="3.40.50.300">
    <property type="entry name" value="P-loop containing nucleotide triphosphate hydrolases"/>
    <property type="match status" value="1"/>
</dbReference>
<dbReference type="Pfam" id="PF00005">
    <property type="entry name" value="ABC_tran"/>
    <property type="match status" value="1"/>
</dbReference>
<dbReference type="InterPro" id="IPR003593">
    <property type="entry name" value="AAA+_ATPase"/>
</dbReference>
<feature type="transmembrane region" description="Helical" evidence="7">
    <location>
        <begin position="157"/>
        <end position="176"/>
    </location>
</feature>
<organism evidence="10 11">
    <name type="scientific">Clostridium punense</name>
    <dbReference type="NCBI Taxonomy" id="1054297"/>
    <lineage>
        <taxon>Bacteria</taxon>
        <taxon>Bacillati</taxon>
        <taxon>Bacillota</taxon>
        <taxon>Clostridia</taxon>
        <taxon>Eubacteriales</taxon>
        <taxon>Clostridiaceae</taxon>
        <taxon>Clostridium</taxon>
    </lineage>
</organism>
<feature type="transmembrane region" description="Helical" evidence="7">
    <location>
        <begin position="133"/>
        <end position="151"/>
    </location>
</feature>
<feature type="transmembrane region" description="Helical" evidence="7">
    <location>
        <begin position="278"/>
        <end position="297"/>
    </location>
</feature>
<comment type="subcellular location">
    <subcellularLocation>
        <location evidence="1">Cell membrane</location>
        <topology evidence="1">Multi-pass membrane protein</topology>
    </subcellularLocation>
</comment>
<evidence type="ECO:0000256" key="3">
    <source>
        <dbReference type="ARBA" id="ARBA00022741"/>
    </source>
</evidence>
<evidence type="ECO:0000256" key="4">
    <source>
        <dbReference type="ARBA" id="ARBA00022840"/>
    </source>
</evidence>
<keyword evidence="4 10" id="KW-0067">ATP-binding</keyword>
<gene>
    <name evidence="10" type="ORF">J2Z44_001922</name>
</gene>
<feature type="domain" description="ABC transmembrane type-1" evidence="9">
    <location>
        <begin position="17"/>
        <end position="298"/>
    </location>
</feature>
<accession>A0ABS4K2V7</accession>
<dbReference type="InterPro" id="IPR011527">
    <property type="entry name" value="ABC1_TM_dom"/>
</dbReference>
<dbReference type="SUPFAM" id="SSF52540">
    <property type="entry name" value="P-loop containing nucleoside triphosphate hydrolases"/>
    <property type="match status" value="1"/>
</dbReference>
<dbReference type="PROSITE" id="PS00211">
    <property type="entry name" value="ABC_TRANSPORTER_1"/>
    <property type="match status" value="1"/>
</dbReference>
<dbReference type="EMBL" id="JAGGLL010000013">
    <property type="protein sequence ID" value="MBP2022121.1"/>
    <property type="molecule type" value="Genomic_DNA"/>
</dbReference>
<dbReference type="InterPro" id="IPR003439">
    <property type="entry name" value="ABC_transporter-like_ATP-bd"/>
</dbReference>
<dbReference type="PROSITE" id="PS50929">
    <property type="entry name" value="ABC_TM1F"/>
    <property type="match status" value="1"/>
</dbReference>
<evidence type="ECO:0000256" key="1">
    <source>
        <dbReference type="ARBA" id="ARBA00004651"/>
    </source>
</evidence>
<dbReference type="Pfam" id="PF00664">
    <property type="entry name" value="ABC_membrane"/>
    <property type="match status" value="1"/>
</dbReference>
<name>A0ABS4K2V7_9CLOT</name>
<dbReference type="PANTHER" id="PTHR43394">
    <property type="entry name" value="ATP-DEPENDENT PERMEASE MDL1, MITOCHONDRIAL"/>
    <property type="match status" value="1"/>
</dbReference>
<feature type="domain" description="ABC transporter" evidence="8">
    <location>
        <begin position="359"/>
        <end position="595"/>
    </location>
</feature>
<dbReference type="SMART" id="SM00382">
    <property type="entry name" value="AAA"/>
    <property type="match status" value="1"/>
</dbReference>
<evidence type="ECO:0000259" key="8">
    <source>
        <dbReference type="PROSITE" id="PS50893"/>
    </source>
</evidence>
<keyword evidence="3" id="KW-0547">Nucleotide-binding</keyword>
<keyword evidence="2 7" id="KW-0812">Transmembrane</keyword>
<keyword evidence="5 7" id="KW-1133">Transmembrane helix</keyword>
<dbReference type="InterPro" id="IPR027417">
    <property type="entry name" value="P-loop_NTPase"/>
</dbReference>
<sequence>MKFLKKYIEKYWKPFCLAVACLTVEAACDLLQPTIMSKIVDIGVKNKDLDFVLKMSMVMLGVTAIGALGAVSRNILASIVSQRFGTELRSDLFSKVQSLSFENIDKYDGASLVTRLTNDITLVQNFVNGLMRIFVKAPLLCIGSLIMAVRLNAYMSIIFIIVIPIIVLLISMNMKIGYPFFRKIQKALDNVNSVMREYLSGVRVVKAFNRFSYETQRFRKTNEELSDISTKGMRVMAAFSPGITLTVNLGIVATLWIGGIRVDRGGMQVGEIIAFTNYMTQILFSLMMISHVFNMFVRAKASAERIDEVFSEESSLMLNEAVVSKSFQNKVLRESPLFSKEQVNIKEDMKEVSQAVGRIDFQNVSFSYAGTSGEPVLKNISFSCLPGETLGIIGSTGSGKTTLINLINGFYNISSGTIKVNNMDIKTMDIKTLREKIALVPQKIILFSGTILDNIRWGKEKATFEEVVEAAQVAQAHEFISIQPKEYNTVLGQGGVNLSGGQKQRVSIARALIKKPEILILDDCTSAVDVTTEEKIREALKEYSSNLTTIIIAQRITSVMSADRILVLENGEVAGLGKHEELMKTSEVYKDIFRSQIGKEAINNGKEK</sequence>
<dbReference type="GO" id="GO:0005524">
    <property type="term" value="F:ATP binding"/>
    <property type="evidence" value="ECO:0007669"/>
    <property type="project" value="UniProtKB-KW"/>
</dbReference>